<evidence type="ECO:0000256" key="2">
    <source>
        <dbReference type="ARBA" id="ARBA00023125"/>
    </source>
</evidence>
<keyword evidence="2" id="KW-0238">DNA-binding</keyword>
<protein>
    <submittedName>
        <fullName evidence="5">GntR family transcriptional regulator</fullName>
    </submittedName>
</protein>
<dbReference type="SUPFAM" id="SSF48008">
    <property type="entry name" value="GntR ligand-binding domain-like"/>
    <property type="match status" value="1"/>
</dbReference>
<name>A0AAC8XMD3_9ALTE</name>
<dbReference type="AlphaFoldDB" id="A0AAC8XMD3"/>
<evidence type="ECO:0000313" key="6">
    <source>
        <dbReference type="Proteomes" id="UP000061468"/>
    </source>
</evidence>
<evidence type="ECO:0000256" key="1">
    <source>
        <dbReference type="ARBA" id="ARBA00023015"/>
    </source>
</evidence>
<dbReference type="InterPro" id="IPR011711">
    <property type="entry name" value="GntR_C"/>
</dbReference>
<dbReference type="InterPro" id="IPR008920">
    <property type="entry name" value="TF_FadR/GntR_C"/>
</dbReference>
<dbReference type="SMART" id="SM00345">
    <property type="entry name" value="HTH_GNTR"/>
    <property type="match status" value="1"/>
</dbReference>
<gene>
    <name evidence="5" type="ORF">AV942_15945</name>
</gene>
<dbReference type="SUPFAM" id="SSF46785">
    <property type="entry name" value="Winged helix' DNA-binding domain"/>
    <property type="match status" value="1"/>
</dbReference>
<dbReference type="InterPro" id="IPR036390">
    <property type="entry name" value="WH_DNA-bd_sf"/>
</dbReference>
<keyword evidence="1" id="KW-0805">Transcription regulation</keyword>
<dbReference type="PANTHER" id="PTHR43537">
    <property type="entry name" value="TRANSCRIPTIONAL REGULATOR, GNTR FAMILY"/>
    <property type="match status" value="1"/>
</dbReference>
<dbReference type="RefSeq" id="WP_015067964.1">
    <property type="nucleotide sequence ID" value="NZ_CAXGIV010000072.1"/>
</dbReference>
<feature type="domain" description="HTH gntR-type" evidence="4">
    <location>
        <begin position="23"/>
        <end position="90"/>
    </location>
</feature>
<dbReference type="Pfam" id="PF07729">
    <property type="entry name" value="FCD"/>
    <property type="match status" value="1"/>
</dbReference>
<dbReference type="PRINTS" id="PR00035">
    <property type="entry name" value="HTHGNTR"/>
</dbReference>
<evidence type="ECO:0000313" key="5">
    <source>
        <dbReference type="EMBL" id="AMJ79676.1"/>
    </source>
</evidence>
<dbReference type="PROSITE" id="PS50949">
    <property type="entry name" value="HTH_GNTR"/>
    <property type="match status" value="1"/>
</dbReference>
<dbReference type="SMART" id="SM00895">
    <property type="entry name" value="FCD"/>
    <property type="match status" value="1"/>
</dbReference>
<dbReference type="GO" id="GO:0003677">
    <property type="term" value="F:DNA binding"/>
    <property type="evidence" value="ECO:0007669"/>
    <property type="project" value="UniProtKB-KW"/>
</dbReference>
<keyword evidence="3" id="KW-0804">Transcription</keyword>
<dbReference type="Proteomes" id="UP000061468">
    <property type="component" value="Chromosome"/>
</dbReference>
<dbReference type="Gene3D" id="1.10.10.10">
    <property type="entry name" value="Winged helix-like DNA-binding domain superfamily/Winged helix DNA-binding domain"/>
    <property type="match status" value="1"/>
</dbReference>
<dbReference type="Gene3D" id="1.20.120.530">
    <property type="entry name" value="GntR ligand-binding domain-like"/>
    <property type="match status" value="1"/>
</dbReference>
<dbReference type="InterPro" id="IPR036388">
    <property type="entry name" value="WH-like_DNA-bd_sf"/>
</dbReference>
<dbReference type="InterPro" id="IPR000524">
    <property type="entry name" value="Tscrpt_reg_HTH_GntR"/>
</dbReference>
<dbReference type="Pfam" id="PF00392">
    <property type="entry name" value="GntR"/>
    <property type="match status" value="1"/>
</dbReference>
<reference evidence="5 6" key="1">
    <citation type="submission" date="2015-12" db="EMBL/GenBank/DDBJ databases">
        <title>Intraspecies pangenome expansion in the marine bacterium Alteromonas.</title>
        <authorList>
            <person name="Lopez-Perez M."/>
            <person name="Rodriguez-Valera F."/>
        </authorList>
    </citation>
    <scope>NUCLEOTIDE SEQUENCE [LARGE SCALE GENOMIC DNA]</scope>
    <source>
        <strain evidence="5 6">UM8</strain>
    </source>
</reference>
<dbReference type="EMBL" id="CP013928">
    <property type="protein sequence ID" value="AMJ79676.1"/>
    <property type="molecule type" value="Genomic_DNA"/>
</dbReference>
<dbReference type="CDD" id="cd07377">
    <property type="entry name" value="WHTH_GntR"/>
    <property type="match status" value="1"/>
</dbReference>
<dbReference type="PANTHER" id="PTHR43537:SF6">
    <property type="entry name" value="HTH-TYPE TRANSCRIPTIONAL REPRESSOR RSPR"/>
    <property type="match status" value="1"/>
</dbReference>
<organism evidence="5 6">
    <name type="scientific">Alteromonas mediterranea</name>
    <dbReference type="NCBI Taxonomy" id="314275"/>
    <lineage>
        <taxon>Bacteria</taxon>
        <taxon>Pseudomonadati</taxon>
        <taxon>Pseudomonadota</taxon>
        <taxon>Gammaproteobacteria</taxon>
        <taxon>Alteromonadales</taxon>
        <taxon>Alteromonadaceae</taxon>
        <taxon>Alteromonas/Salinimonas group</taxon>
        <taxon>Alteromonas</taxon>
    </lineage>
</organism>
<proteinExistence type="predicted"/>
<evidence type="ECO:0000256" key="3">
    <source>
        <dbReference type="ARBA" id="ARBA00023163"/>
    </source>
</evidence>
<evidence type="ECO:0000259" key="4">
    <source>
        <dbReference type="PROSITE" id="PS50949"/>
    </source>
</evidence>
<sequence length="238" mass="26910">MSSKSVQFLEHVTEYAKQIDYSRPAGSQVYGFIRDAIVSMQLEPGQLISETALATHFGVSRTPVREALIKLANLGFVDVRPQRGTYVSRLSKEAILEARFIREALEVSVVSYLAKHAKPQLFSQAEVIIQKQEAAAAIDDALLFQSLDDDFHQLLANHTGYARASNMIEQEKAHMDRVRNLSLHMEGQYRRVIEQHRVIIEAIRSGNQQAVISAMAVHLRGVYKVLDRLPIDHPEFFI</sequence>
<dbReference type="GO" id="GO:0003700">
    <property type="term" value="F:DNA-binding transcription factor activity"/>
    <property type="evidence" value="ECO:0007669"/>
    <property type="project" value="InterPro"/>
</dbReference>
<accession>A0AAC8XMD3</accession>